<organism evidence="1 2">
    <name type="scientific">Zarconia navalis LEGE 11467</name>
    <dbReference type="NCBI Taxonomy" id="1828826"/>
    <lineage>
        <taxon>Bacteria</taxon>
        <taxon>Bacillati</taxon>
        <taxon>Cyanobacteriota</taxon>
        <taxon>Cyanophyceae</taxon>
        <taxon>Oscillatoriophycideae</taxon>
        <taxon>Oscillatoriales</taxon>
        <taxon>Oscillatoriales incertae sedis</taxon>
        <taxon>Zarconia</taxon>
        <taxon>Zarconia navalis</taxon>
    </lineage>
</organism>
<dbReference type="AlphaFoldDB" id="A0A928VVW7"/>
<keyword evidence="2" id="KW-1185">Reference proteome</keyword>
<name>A0A928VVW7_9CYAN</name>
<dbReference type="Pfam" id="PF11832">
    <property type="entry name" value="DUF3352"/>
    <property type="match status" value="1"/>
</dbReference>
<protein>
    <submittedName>
        <fullName evidence="1">DUF3352 domain-containing protein</fullName>
    </submittedName>
</protein>
<dbReference type="InterPro" id="IPR021787">
    <property type="entry name" value="DUF3352"/>
</dbReference>
<evidence type="ECO:0000313" key="2">
    <source>
        <dbReference type="Proteomes" id="UP000621799"/>
    </source>
</evidence>
<proteinExistence type="predicted"/>
<dbReference type="Proteomes" id="UP000621799">
    <property type="component" value="Unassembled WGS sequence"/>
</dbReference>
<evidence type="ECO:0000313" key="1">
    <source>
        <dbReference type="EMBL" id="MBE9039196.1"/>
    </source>
</evidence>
<comment type="caution">
    <text evidence="1">The sequence shown here is derived from an EMBL/GenBank/DDBJ whole genome shotgun (WGS) entry which is preliminary data.</text>
</comment>
<accession>A0A928VVW7</accession>
<gene>
    <name evidence="1" type="ORF">IQ235_00100</name>
</gene>
<sequence length="553" mass="58728">MSESTKKSGLGCLPLAGIAAVLAGGAAAGYFFFLRGAPTGDAGVMASAEVVPESALMAAHISTDSTSWSELKQFGTPEAQEIVKKGIESFEQDLQADANLNFETDLKPWMGDVMLAIVPPAESAQNAGEPQPLIVVGIKDKVKALAFAQKMKEEGGENVSEIDYQGVTISEISQPDETIYTAVLDDFVTISFDLATLQQAIDTSKGQPSFASQPEAAKILRNGAELDNTLAQLYIADYRAFIAQVAEQSPENQELPSQTLKQLEQVDSIVMGVGTDDRGLRLTTRVELDPDYPQPEFAPASGKPIAQFPAETIALASGQGIGRIWSQLVEQSEDDPQTKQAVDGVRQTFGQIDLDADRVFGWMDGEFALGLVPSREGILANVGFGGALTIDTSDRAAAEETLEKVGKVLQDSIPVPVNIAQKDVKGTQMTQWSVPQVSPGPLVGYGWLDDDSLLLAIGGPIADAMLPTPATPLDTSEGFTTSTDTLPQTNLGYFYANFEQAMTLVNSLPPEATGLTPEAKAILDSIRSLGVTATVQDKSTSTLEMALPLVPNQ</sequence>
<reference evidence="1" key="1">
    <citation type="submission" date="2020-10" db="EMBL/GenBank/DDBJ databases">
        <authorList>
            <person name="Castelo-Branco R."/>
            <person name="Eusebio N."/>
            <person name="Adriana R."/>
            <person name="Vieira A."/>
            <person name="Brugerolle De Fraissinette N."/>
            <person name="Rezende De Castro R."/>
            <person name="Schneider M.P."/>
            <person name="Vasconcelos V."/>
            <person name="Leao P.N."/>
        </authorList>
    </citation>
    <scope>NUCLEOTIDE SEQUENCE</scope>
    <source>
        <strain evidence="1">LEGE 11467</strain>
    </source>
</reference>
<dbReference type="RefSeq" id="WP_264319463.1">
    <property type="nucleotide sequence ID" value="NZ_JADEXN010000001.1"/>
</dbReference>
<dbReference type="EMBL" id="JADEXN010000001">
    <property type="protein sequence ID" value="MBE9039196.1"/>
    <property type="molecule type" value="Genomic_DNA"/>
</dbReference>